<evidence type="ECO:0000256" key="8">
    <source>
        <dbReference type="SAM" id="Phobius"/>
    </source>
</evidence>
<dbReference type="GO" id="GO:0140359">
    <property type="term" value="F:ABC-type transporter activity"/>
    <property type="evidence" value="ECO:0007669"/>
    <property type="project" value="InterPro"/>
</dbReference>
<feature type="transmembrane region" description="Helical" evidence="8">
    <location>
        <begin position="121"/>
        <end position="142"/>
    </location>
</feature>
<dbReference type="PANTHER" id="PTHR30413:SF10">
    <property type="entry name" value="CAPSULE POLYSACCHARIDE EXPORT INNER-MEMBRANE PROTEIN CTRC"/>
    <property type="match status" value="1"/>
</dbReference>
<dbReference type="Pfam" id="PF01061">
    <property type="entry name" value="ABC2_membrane"/>
    <property type="match status" value="1"/>
</dbReference>
<evidence type="ECO:0000256" key="2">
    <source>
        <dbReference type="ARBA" id="ARBA00007783"/>
    </source>
</evidence>
<feature type="transmembrane region" description="Helical" evidence="8">
    <location>
        <begin position="71"/>
        <end position="89"/>
    </location>
</feature>
<feature type="domain" description="ABC-2 type transporter transmembrane" evidence="9">
    <location>
        <begin position="18"/>
        <end position="227"/>
    </location>
</feature>
<organism evidence="10">
    <name type="scientific">Staphylococcus aureus</name>
    <dbReference type="NCBI Taxonomy" id="1280"/>
    <lineage>
        <taxon>Bacteria</taxon>
        <taxon>Bacillati</taxon>
        <taxon>Bacillota</taxon>
        <taxon>Bacilli</taxon>
        <taxon>Bacillales</taxon>
        <taxon>Staphylococcaceae</taxon>
        <taxon>Staphylococcus</taxon>
    </lineage>
</organism>
<dbReference type="GO" id="GO:0005886">
    <property type="term" value="C:plasma membrane"/>
    <property type="evidence" value="ECO:0007669"/>
    <property type="project" value="UniProtKB-SubCell"/>
</dbReference>
<keyword evidence="4" id="KW-1003">Cell membrane</keyword>
<keyword evidence="6 8" id="KW-1133">Transmembrane helix</keyword>
<dbReference type="EMBL" id="AB033232">
    <property type="protein sequence ID" value="BAA95014.1"/>
    <property type="molecule type" value="Genomic_DNA"/>
</dbReference>
<feature type="transmembrane region" description="Helical" evidence="8">
    <location>
        <begin position="41"/>
        <end position="59"/>
    </location>
</feature>
<comment type="subcellular location">
    <subcellularLocation>
        <location evidence="1">Cell membrane</location>
        <topology evidence="1">Multi-pass membrane protein</topology>
    </subcellularLocation>
</comment>
<evidence type="ECO:0000256" key="4">
    <source>
        <dbReference type="ARBA" id="ARBA00022475"/>
    </source>
</evidence>
<dbReference type="PANTHER" id="PTHR30413">
    <property type="entry name" value="INNER MEMBRANE TRANSPORT PERMEASE"/>
    <property type="match status" value="1"/>
</dbReference>
<name>Q9LC43_STAAU</name>
<reference evidence="10" key="1">
    <citation type="journal article" date="2000" name="FEMS Microbiol. Lett.">
        <title>The staphylokinase gene is located in the structural gene encoding N-acetylmuramyl-L-alanine amidase in methicillin-resistant Staphylococcus aureus.</title>
        <authorList>
            <person name="Horii T."/>
            <person name="Yokoyama K."/>
            <person name="Barua S."/>
            <person name="Odagiri T."/>
            <person name="Futamura N."/>
            <person name="Hasegawa T."/>
            <person name="Ohta M."/>
        </authorList>
    </citation>
    <scope>NUCLEOTIDE SEQUENCE</scope>
</reference>
<accession>Q9LC43</accession>
<evidence type="ECO:0000256" key="3">
    <source>
        <dbReference type="ARBA" id="ARBA00022448"/>
    </source>
</evidence>
<dbReference type="AlphaFoldDB" id="Q9LC43"/>
<comment type="similarity">
    <text evidence="2">Belongs to the ABC-2 integral membrane protein family.</text>
</comment>
<proteinExistence type="inferred from homology"/>
<feature type="transmembrane region" description="Helical" evidence="8">
    <location>
        <begin position="149"/>
        <end position="173"/>
    </location>
</feature>
<evidence type="ECO:0000259" key="9">
    <source>
        <dbReference type="Pfam" id="PF01061"/>
    </source>
</evidence>
<keyword evidence="7 8" id="KW-0472">Membrane</keyword>
<evidence type="ECO:0000256" key="6">
    <source>
        <dbReference type="ARBA" id="ARBA00022989"/>
    </source>
</evidence>
<dbReference type="GO" id="GO:0015920">
    <property type="term" value="P:lipopolysaccharide transport"/>
    <property type="evidence" value="ECO:0007669"/>
    <property type="project" value="TreeGrafter"/>
</dbReference>
<evidence type="ECO:0000256" key="5">
    <source>
        <dbReference type="ARBA" id="ARBA00022692"/>
    </source>
</evidence>
<keyword evidence="5 8" id="KW-0812">Transmembrane</keyword>
<keyword evidence="3" id="KW-0813">Transport</keyword>
<sequence length="349" mass="39431">MSAIGTVFKEHVKNFYLIQRLAQFQVKIINHSNYLGVAWELINPVMQIMVYWMVFGLGIRSNAPIHGVPFVYWLLVGISMWFFINQGILEGTKAITQKFNQVSKMNFPLSIIPTYIVTSRFYGHLGLLLLVIIACMFTGIYPSIHIIQLLIYVPFCFFLTASVTLLTSTLGVLVRDTQMLMQAILRILFYFSPILWLPKNHGISGLIHEMMKYNPVYFIAESYRAAILYHEWYFMDPSALVYLVAPTNQTTNGGSEADQIPSGYTILATGTPDGVHNTITIRPQDYVVFIPPVGKQIRAVVYYNKVVASNMSNAVTILPDDIPPTINNPVGINAKYYRGDEVNFTMGVC</sequence>
<protein>
    <submittedName>
        <fullName evidence="10">TagG homolog</fullName>
    </submittedName>
</protein>
<dbReference type="InterPro" id="IPR013525">
    <property type="entry name" value="ABC2_TM"/>
</dbReference>
<evidence type="ECO:0000256" key="1">
    <source>
        <dbReference type="ARBA" id="ARBA00004651"/>
    </source>
</evidence>
<evidence type="ECO:0000256" key="7">
    <source>
        <dbReference type="ARBA" id="ARBA00023136"/>
    </source>
</evidence>
<evidence type="ECO:0000313" key="10">
    <source>
        <dbReference type="EMBL" id="BAA95014.1"/>
    </source>
</evidence>